<comment type="caution">
    <text evidence="3">The sequence shown here is derived from an EMBL/GenBank/DDBJ whole genome shotgun (WGS) entry which is preliminary data.</text>
</comment>
<evidence type="ECO:0000313" key="4">
    <source>
        <dbReference type="Proteomes" id="UP000308271"/>
    </source>
</evidence>
<evidence type="ECO:0000313" key="3">
    <source>
        <dbReference type="EMBL" id="TNJ38516.1"/>
    </source>
</evidence>
<reference evidence="3 4" key="1">
    <citation type="submission" date="2019-05" db="EMBL/GenBank/DDBJ databases">
        <title>Draft Whole-Genome sequence of the green sulfur bacterium Chlorobaculum thiosulfatiphilum DSM 249.</title>
        <authorList>
            <person name="Meyer T.E."/>
            <person name="Kyndt J.A."/>
        </authorList>
    </citation>
    <scope>NUCLEOTIDE SEQUENCE [LARGE SCALE GENOMIC DNA]</scope>
    <source>
        <strain evidence="3 4">DSM 249</strain>
    </source>
</reference>
<organism evidence="3 4">
    <name type="scientific">Chlorobaculum thiosulfatiphilum</name>
    <name type="common">Chlorobium limicola f.sp. thiosulfatophilum</name>
    <dbReference type="NCBI Taxonomy" id="115852"/>
    <lineage>
        <taxon>Bacteria</taxon>
        <taxon>Pseudomonadati</taxon>
        <taxon>Chlorobiota</taxon>
        <taxon>Chlorobiia</taxon>
        <taxon>Chlorobiales</taxon>
        <taxon>Chlorobiaceae</taxon>
        <taxon>Chlorobaculum</taxon>
    </lineage>
</organism>
<feature type="compositionally biased region" description="Basic and acidic residues" evidence="1">
    <location>
        <begin position="243"/>
        <end position="261"/>
    </location>
</feature>
<feature type="compositionally biased region" description="Basic and acidic residues" evidence="1">
    <location>
        <begin position="210"/>
        <end position="221"/>
    </location>
</feature>
<sequence length="261" mass="27826">MNQRLAAGLLAGLSVALVAAETLALLAGLDARMMLLFLSLYAGLVGLLFALRTLSGGRREVVESVSERRARARRDGLVGNLLDDYEIDEEFLGRGARKSGFKKPSASTASGAPKETVPDDEELKSAIRAYAGMVGGLANLRETIEAMDDSAFSSMASKIGMSGVTRERALAVVMELIAVEGPAKSGDAPSLSLSIDKESFDDYIKRCMSEGENNAGEKENDGFSVGLDAGDLSSRPGTPPTEFSHDPKAVMERFKRSTEKR</sequence>
<evidence type="ECO:0000256" key="2">
    <source>
        <dbReference type="SAM" id="Phobius"/>
    </source>
</evidence>
<feature type="region of interest" description="Disordered" evidence="1">
    <location>
        <begin position="97"/>
        <end position="119"/>
    </location>
</feature>
<proteinExistence type="predicted"/>
<gene>
    <name evidence="3" type="ORF">FGF66_08675</name>
</gene>
<keyword evidence="2" id="KW-1133">Transmembrane helix</keyword>
<dbReference type="Proteomes" id="UP000308271">
    <property type="component" value="Unassembled WGS sequence"/>
</dbReference>
<dbReference type="AlphaFoldDB" id="A0A5C4S4Z3"/>
<protein>
    <submittedName>
        <fullName evidence="3">Uncharacterized protein</fullName>
    </submittedName>
</protein>
<keyword evidence="4" id="KW-1185">Reference proteome</keyword>
<name>A0A5C4S4Z3_CHLTI</name>
<keyword evidence="2" id="KW-0472">Membrane</keyword>
<dbReference type="OrthoDB" id="595360at2"/>
<dbReference type="EMBL" id="VDCH01000018">
    <property type="protein sequence ID" value="TNJ38516.1"/>
    <property type="molecule type" value="Genomic_DNA"/>
</dbReference>
<feature type="region of interest" description="Disordered" evidence="1">
    <location>
        <begin position="210"/>
        <end position="261"/>
    </location>
</feature>
<keyword evidence="2" id="KW-0812">Transmembrane</keyword>
<evidence type="ECO:0000256" key="1">
    <source>
        <dbReference type="SAM" id="MobiDB-lite"/>
    </source>
</evidence>
<accession>A0A5C4S4Z3</accession>
<feature type="transmembrane region" description="Helical" evidence="2">
    <location>
        <begin position="30"/>
        <end position="51"/>
    </location>
</feature>
<dbReference type="RefSeq" id="WP_139457254.1">
    <property type="nucleotide sequence ID" value="NZ_VDCH01000018.1"/>
</dbReference>